<dbReference type="Proteomes" id="UP000887577">
    <property type="component" value="Unplaced"/>
</dbReference>
<reference evidence="3" key="1">
    <citation type="submission" date="2022-11" db="UniProtKB">
        <authorList>
            <consortium name="WormBaseParasite"/>
        </authorList>
    </citation>
    <scope>IDENTIFICATION</scope>
</reference>
<dbReference type="AlphaFoldDB" id="A0A914YNP6"/>
<name>A0A914YNP6_9BILA</name>
<evidence type="ECO:0000313" key="2">
    <source>
        <dbReference type="Proteomes" id="UP000887577"/>
    </source>
</evidence>
<accession>A0A914YNP6</accession>
<protein>
    <submittedName>
        <fullName evidence="3">Uncharacterized protein</fullName>
    </submittedName>
</protein>
<proteinExistence type="predicted"/>
<evidence type="ECO:0000313" key="3">
    <source>
        <dbReference type="WBParaSite" id="PSU_v2.g18973.t1"/>
    </source>
</evidence>
<feature type="region of interest" description="Disordered" evidence="1">
    <location>
        <begin position="1"/>
        <end position="77"/>
    </location>
</feature>
<feature type="compositionally biased region" description="Polar residues" evidence="1">
    <location>
        <begin position="1"/>
        <end position="30"/>
    </location>
</feature>
<keyword evidence="2" id="KW-1185">Reference proteome</keyword>
<feature type="compositionally biased region" description="Basic and acidic residues" evidence="1">
    <location>
        <begin position="55"/>
        <end position="75"/>
    </location>
</feature>
<organism evidence="2 3">
    <name type="scientific">Panagrolaimus superbus</name>
    <dbReference type="NCBI Taxonomy" id="310955"/>
    <lineage>
        <taxon>Eukaryota</taxon>
        <taxon>Metazoa</taxon>
        <taxon>Ecdysozoa</taxon>
        <taxon>Nematoda</taxon>
        <taxon>Chromadorea</taxon>
        <taxon>Rhabditida</taxon>
        <taxon>Tylenchina</taxon>
        <taxon>Panagrolaimomorpha</taxon>
        <taxon>Panagrolaimoidea</taxon>
        <taxon>Panagrolaimidae</taxon>
        <taxon>Panagrolaimus</taxon>
    </lineage>
</organism>
<feature type="compositionally biased region" description="Polar residues" evidence="1">
    <location>
        <begin position="38"/>
        <end position="49"/>
    </location>
</feature>
<evidence type="ECO:0000256" key="1">
    <source>
        <dbReference type="SAM" id="MobiDB-lite"/>
    </source>
</evidence>
<dbReference type="WBParaSite" id="PSU_v2.g18973.t1">
    <property type="protein sequence ID" value="PSU_v2.g18973.t1"/>
    <property type="gene ID" value="PSU_v2.g18973"/>
</dbReference>
<sequence>MKTVEPTQDETPTNDQTIEPTVEDATNPSIVQHAAPTVTVSKEPIQSSRPYGFMRRSESSKSGKTDSLSGRHDGEMNGMVVNPLRALKGRNPKLNVAEMEKFYPADDKTLLPRPDPREIQLLCCRISVMLKLVEELVKDAEETLKKIGVQFDANGFIAELPQKALNYLTVGNCPEFIRYFAFGNLFRAEIDSSLGKEPTLSIPLLFVIIYQRRYPAENRRKACAWIR</sequence>